<evidence type="ECO:0000313" key="2">
    <source>
        <dbReference type="Proteomes" id="UP000031740"/>
    </source>
</evidence>
<reference evidence="1 2" key="1">
    <citation type="submission" date="2013-04" db="EMBL/GenBank/DDBJ databases">
        <title>The Genome Sequence of Bartonella bacilliformis Ver097.</title>
        <authorList>
            <consortium name="The Broad Institute Genomics Platform"/>
            <consortium name="The Broad Institute Genome Sequencing Center for Infectious Disease"/>
            <person name="Feldgarden M."/>
            <person name="Kirby J."/>
            <person name="Birtles R."/>
            <person name="Dasch G."/>
            <person name="Hendrix L."/>
            <person name="Koehler J."/>
            <person name="Walker B."/>
            <person name="Young S.K."/>
            <person name="Zeng Q."/>
            <person name="Gargeya S."/>
            <person name="Fitzgerald M."/>
            <person name="Haas B."/>
            <person name="Abouelleil A."/>
            <person name="Allen A.W."/>
            <person name="Alvarado L."/>
            <person name="Arachchi H.M."/>
            <person name="Berlin A.M."/>
            <person name="Chapman S.B."/>
            <person name="Gainer-Dewar J."/>
            <person name="Goldberg J."/>
            <person name="Griggs A."/>
            <person name="Gujja S."/>
            <person name="Hansen M."/>
            <person name="Howarth C."/>
            <person name="Imamovic A."/>
            <person name="Ireland A."/>
            <person name="Larimer J."/>
            <person name="McCowan C."/>
            <person name="Murphy C."/>
            <person name="Pearson M."/>
            <person name="Poon T.W."/>
            <person name="Priest M."/>
            <person name="Roberts A."/>
            <person name="Saif S."/>
            <person name="Shea T."/>
            <person name="Sisk P."/>
            <person name="Sykes S."/>
            <person name="Wortman J."/>
            <person name="Nusbaum C."/>
            <person name="Birren B."/>
        </authorList>
    </citation>
    <scope>NUCLEOTIDE SEQUENCE [LARGE SCALE GENOMIC DNA]</scope>
    <source>
        <strain evidence="1 2">Ver097</strain>
    </source>
</reference>
<gene>
    <name evidence="1" type="ORF">H710_00651</name>
</gene>
<organism evidence="1 2">
    <name type="scientific">Bartonella bacilliformis Ver097</name>
    <dbReference type="NCBI Taxonomy" id="1293911"/>
    <lineage>
        <taxon>Bacteria</taxon>
        <taxon>Pseudomonadati</taxon>
        <taxon>Pseudomonadota</taxon>
        <taxon>Alphaproteobacteria</taxon>
        <taxon>Hyphomicrobiales</taxon>
        <taxon>Bartonellaceae</taxon>
        <taxon>Bartonella</taxon>
    </lineage>
</organism>
<sequence length="268" mass="31756">MDICTFWYGKQLRLVDRLCLASMVKTGQRVKLFSYERVQNVPIGVELHEAQAILPRSIFYRLDPNFFNHQHNHTIVQFSDIFSVMLMKYKQGVWLDTDVYLVQQFHPEVGKSWLARENASRVGVSALYLPPDNPIIKTFEDYLAGTEIIPHWLGFKRRVWRPFWLKRRGITILPRMVGVTIFGNDGISRLAKQYNFFHEAKEKETFYYWTGRKAERIFDTAFGIKMLEDLRFIGFHIHRKAKTTQRPQEGSFYHWAVSRIPDAQGWFE</sequence>
<proteinExistence type="predicted"/>
<dbReference type="RefSeq" id="WP_041849409.1">
    <property type="nucleotide sequence ID" value="NZ_KL503803.1"/>
</dbReference>
<dbReference type="Proteomes" id="UP000031740">
    <property type="component" value="Unassembled WGS sequence"/>
</dbReference>
<dbReference type="PATRIC" id="fig|1293911.3.peg.686"/>
<protein>
    <recommendedName>
        <fullName evidence="3">Alpha 1,4-glycosyltransferase domain-containing protein</fullName>
    </recommendedName>
</protein>
<dbReference type="HOGENOM" id="CLU_085710_0_0_5"/>
<name>A0A072R2R3_BARBA</name>
<accession>A0A072R2R3</accession>
<dbReference type="EMBL" id="ASIV01000004">
    <property type="protein sequence ID" value="KEG20055.1"/>
    <property type="molecule type" value="Genomic_DNA"/>
</dbReference>
<dbReference type="STRING" id="1293911.H710_00651"/>
<comment type="caution">
    <text evidence="1">The sequence shown here is derived from an EMBL/GenBank/DDBJ whole genome shotgun (WGS) entry which is preliminary data.</text>
</comment>
<evidence type="ECO:0000313" key="1">
    <source>
        <dbReference type="EMBL" id="KEG20055.1"/>
    </source>
</evidence>
<evidence type="ECO:0008006" key="3">
    <source>
        <dbReference type="Google" id="ProtNLM"/>
    </source>
</evidence>
<dbReference type="AlphaFoldDB" id="A0A072R2R3"/>